<comment type="caution">
    <text evidence="3">The sequence shown here is derived from an EMBL/GenBank/DDBJ whole genome shotgun (WGS) entry which is preliminary data.</text>
</comment>
<dbReference type="Proteomes" id="UP000054870">
    <property type="component" value="Unassembled WGS sequence"/>
</dbReference>
<dbReference type="InterPro" id="IPR036291">
    <property type="entry name" value="NAD(P)-bd_dom_sf"/>
</dbReference>
<dbReference type="Pfam" id="PF03446">
    <property type="entry name" value="NAD_binding_2"/>
    <property type="match status" value="1"/>
</dbReference>
<dbReference type="SUPFAM" id="SSF51735">
    <property type="entry name" value="NAD(P)-binding Rossmann-fold domains"/>
    <property type="match status" value="1"/>
</dbReference>
<gene>
    <name evidence="3" type="ORF">AWB75_06313</name>
</gene>
<feature type="domain" description="6-phosphogluconate dehydrogenase NADP-binding" evidence="1">
    <location>
        <begin position="2"/>
        <end position="159"/>
    </location>
</feature>
<accession>A0A158D7V9</accession>
<dbReference type="InterPro" id="IPR013328">
    <property type="entry name" value="6PGD_dom2"/>
</dbReference>
<dbReference type="EMBL" id="FCOF02000053">
    <property type="protein sequence ID" value="SAK90440.1"/>
    <property type="molecule type" value="Genomic_DNA"/>
</dbReference>
<dbReference type="AlphaFoldDB" id="A0A158D7V9"/>
<evidence type="ECO:0000313" key="4">
    <source>
        <dbReference type="Proteomes" id="UP000054870"/>
    </source>
</evidence>
<evidence type="ECO:0000259" key="1">
    <source>
        <dbReference type="Pfam" id="PF03446"/>
    </source>
</evidence>
<dbReference type="GO" id="GO:0050661">
    <property type="term" value="F:NADP binding"/>
    <property type="evidence" value="ECO:0007669"/>
    <property type="project" value="InterPro"/>
</dbReference>
<dbReference type="InterPro" id="IPR008927">
    <property type="entry name" value="6-PGluconate_DH-like_C_sf"/>
</dbReference>
<dbReference type="Gene3D" id="1.10.1040.10">
    <property type="entry name" value="N-(1-d-carboxylethyl)-l-norvaline Dehydrogenase, domain 2"/>
    <property type="match status" value="2"/>
</dbReference>
<dbReference type="PANTHER" id="PTHR43060:SF15">
    <property type="entry name" value="3-HYDROXYISOBUTYRATE DEHYDROGENASE-LIKE 1, MITOCHONDRIAL-RELATED"/>
    <property type="match status" value="1"/>
</dbReference>
<feature type="domain" description="3-hydroxyisobutyrate dehydrogenase-like NAD-binding" evidence="2">
    <location>
        <begin position="164"/>
        <end position="282"/>
    </location>
</feature>
<dbReference type="GO" id="GO:0051287">
    <property type="term" value="F:NAD binding"/>
    <property type="evidence" value="ECO:0007669"/>
    <property type="project" value="InterPro"/>
</dbReference>
<dbReference type="InterPro" id="IPR006115">
    <property type="entry name" value="6PGDH_NADP-bd"/>
</dbReference>
<organism evidence="3 4">
    <name type="scientific">Caballeronia catudaia</name>
    <dbReference type="NCBI Taxonomy" id="1777136"/>
    <lineage>
        <taxon>Bacteria</taxon>
        <taxon>Pseudomonadati</taxon>
        <taxon>Pseudomonadota</taxon>
        <taxon>Betaproteobacteria</taxon>
        <taxon>Burkholderiales</taxon>
        <taxon>Burkholderiaceae</taxon>
        <taxon>Caballeronia</taxon>
    </lineage>
</organism>
<sequence>MKIGYIGLGALGGQLARRFLSAHELCVWDLNANAATAFAEAGAKVAPSAGALASESDVILLCLPRSSDVRELIFGPGGLAEGLSAGKIVIDQTSGIPEETREIAELLARQGVNMIDAAVSATPSIVASGGATLMVSGPADVVEKSLPALRTITETIFRCGTRVGDGQAMKMVNNAMNAACRLGTLEIAALGVKAGLTLEYLSEFLNREPARNQTTLKMLPALVEGKESTNFALSLMLKDVNQAVALGMTRSVPMPIMNITRGLLQIGLNTIGDRARLEDMVGLVESMAATKLAQCKETTKPDVAGSTDVPPAIEDVLINSLECLGRAVTYECVSAGLKYGLKLDDIALVVNKGSGWSDASRTLLPALASGKSESGTAIDSYLGHLKACSSLASRVGAPALIPNLVLVIFEQAKNQLGGSSGVEQLARMYEETAGVKMRRQE</sequence>
<feature type="domain" description="3-hydroxyisobutyrate dehydrogenase-like NAD-binding" evidence="2">
    <location>
        <begin position="318"/>
        <end position="429"/>
    </location>
</feature>
<dbReference type="PANTHER" id="PTHR43060">
    <property type="entry name" value="3-HYDROXYISOBUTYRATE DEHYDROGENASE-LIKE 1, MITOCHONDRIAL-RELATED"/>
    <property type="match status" value="1"/>
</dbReference>
<dbReference type="Pfam" id="PF14833">
    <property type="entry name" value="NAD_binding_11"/>
    <property type="match status" value="2"/>
</dbReference>
<evidence type="ECO:0000259" key="2">
    <source>
        <dbReference type="Pfam" id="PF14833"/>
    </source>
</evidence>
<dbReference type="SUPFAM" id="SSF48179">
    <property type="entry name" value="6-phosphogluconate dehydrogenase C-terminal domain-like"/>
    <property type="match status" value="2"/>
</dbReference>
<keyword evidence="4" id="KW-1185">Reference proteome</keyword>
<dbReference type="InterPro" id="IPR029154">
    <property type="entry name" value="HIBADH-like_NADP-bd"/>
</dbReference>
<dbReference type="Gene3D" id="3.40.50.720">
    <property type="entry name" value="NAD(P)-binding Rossmann-like Domain"/>
    <property type="match status" value="1"/>
</dbReference>
<evidence type="ECO:0000313" key="3">
    <source>
        <dbReference type="EMBL" id="SAK90440.1"/>
    </source>
</evidence>
<reference evidence="3" key="1">
    <citation type="submission" date="2016-01" db="EMBL/GenBank/DDBJ databases">
        <authorList>
            <person name="Peeters C."/>
        </authorList>
    </citation>
    <scope>NUCLEOTIDE SEQUENCE [LARGE SCALE GENOMIC DNA]</scope>
    <source>
        <strain evidence="3">LMG 29318</strain>
    </source>
</reference>
<name>A0A158D7V9_9BURK</name>
<protein>
    <submittedName>
        <fullName evidence="3">3-hydroxyisobutyrate dehydrogenase</fullName>
    </submittedName>
</protein>
<proteinExistence type="predicted"/>